<dbReference type="AlphaFoldDB" id="A0A2X0IKY4"/>
<comment type="caution">
    <text evidence="2">The sequence shown here is derived from an EMBL/GenBank/DDBJ whole genome shotgun (WGS) entry which is preliminary data.</text>
</comment>
<name>A0A2X0IKY4_9ACTN</name>
<evidence type="ECO:0000313" key="3">
    <source>
        <dbReference type="Proteomes" id="UP000248889"/>
    </source>
</evidence>
<dbReference type="Proteomes" id="UP000248889">
    <property type="component" value="Unassembled WGS sequence"/>
</dbReference>
<proteinExistence type="predicted"/>
<keyword evidence="3" id="KW-1185">Reference proteome</keyword>
<evidence type="ECO:0000313" key="2">
    <source>
        <dbReference type="EMBL" id="RAG85774.1"/>
    </source>
</evidence>
<feature type="chain" id="PRO_5016149149" description="Gram-positive cocci surface proteins LPxTG domain-containing protein" evidence="1">
    <location>
        <begin position="16"/>
        <end position="177"/>
    </location>
</feature>
<feature type="signal peptide" evidence="1">
    <location>
        <begin position="1"/>
        <end position="15"/>
    </location>
</feature>
<dbReference type="EMBL" id="QKYN01000037">
    <property type="protein sequence ID" value="RAG85774.1"/>
    <property type="molecule type" value="Genomic_DNA"/>
</dbReference>
<reference evidence="2 3" key="1">
    <citation type="submission" date="2018-06" db="EMBL/GenBank/DDBJ databases">
        <title>Streptacidiphilus pinicola sp. nov., isolated from pine grove soil.</title>
        <authorList>
            <person name="Roh S.G."/>
            <person name="Park S."/>
            <person name="Kim M.-K."/>
            <person name="Yun B.-R."/>
            <person name="Park J."/>
            <person name="Kim M.J."/>
            <person name="Kim Y.S."/>
            <person name="Kim S.B."/>
        </authorList>
    </citation>
    <scope>NUCLEOTIDE SEQUENCE [LARGE SCALE GENOMIC DNA]</scope>
    <source>
        <strain evidence="2 3">MMS16-CNU450</strain>
    </source>
</reference>
<evidence type="ECO:0000256" key="1">
    <source>
        <dbReference type="SAM" id="SignalP"/>
    </source>
</evidence>
<sequence length="177" mass="18194">MVLAASFVFAPTAKAADCTPGSYPPAQCAAEVSSTVVPQGGALTVTGPGFAPESWVSIDILSQVVHLKTVEAEGNGRVRARVRIPDDFEEGTHTLMLTGRNPDGSERRLSATIVVVEAGRGGASGEPGNDDHHGEAGVLAHTGASNTVEMGIAGGVLLSAGGLTLRLVQRRRRTRAS</sequence>
<organism evidence="2 3">
    <name type="scientific">Streptacidiphilus pinicola</name>
    <dbReference type="NCBI Taxonomy" id="2219663"/>
    <lineage>
        <taxon>Bacteria</taxon>
        <taxon>Bacillati</taxon>
        <taxon>Actinomycetota</taxon>
        <taxon>Actinomycetes</taxon>
        <taxon>Kitasatosporales</taxon>
        <taxon>Streptomycetaceae</taxon>
        <taxon>Streptacidiphilus</taxon>
    </lineage>
</organism>
<keyword evidence="1" id="KW-0732">Signal</keyword>
<accession>A0A2X0IKY4</accession>
<protein>
    <recommendedName>
        <fullName evidence="4">Gram-positive cocci surface proteins LPxTG domain-containing protein</fullName>
    </recommendedName>
</protein>
<dbReference type="NCBIfam" id="TIGR01167">
    <property type="entry name" value="LPXTG_anchor"/>
    <property type="match status" value="1"/>
</dbReference>
<gene>
    <name evidence="2" type="ORF">DN069_09710</name>
</gene>
<evidence type="ECO:0008006" key="4">
    <source>
        <dbReference type="Google" id="ProtNLM"/>
    </source>
</evidence>